<evidence type="ECO:0000313" key="8">
    <source>
        <dbReference type="EMBL" id="DBA00818.1"/>
    </source>
</evidence>
<dbReference type="InterPro" id="IPR036008">
    <property type="entry name" value="Aconitase_4Fe-4S_dom"/>
</dbReference>
<evidence type="ECO:0000259" key="6">
    <source>
        <dbReference type="Pfam" id="PF00330"/>
    </source>
</evidence>
<evidence type="ECO:0000256" key="3">
    <source>
        <dbReference type="ARBA" id="ARBA00023014"/>
    </source>
</evidence>
<accession>A0AAV2Z1H4</accession>
<feature type="region of interest" description="Disordered" evidence="5">
    <location>
        <begin position="1"/>
        <end position="59"/>
    </location>
</feature>
<dbReference type="CDD" id="cd01577">
    <property type="entry name" value="IPMI_Swivel"/>
    <property type="match status" value="1"/>
</dbReference>
<keyword evidence="9" id="KW-1185">Reference proteome</keyword>
<dbReference type="Pfam" id="PF00330">
    <property type="entry name" value="Aconitase"/>
    <property type="match status" value="2"/>
</dbReference>
<dbReference type="Proteomes" id="UP001146120">
    <property type="component" value="Unassembled WGS sequence"/>
</dbReference>
<dbReference type="EMBL" id="DAKRPA010000058">
    <property type="protein sequence ID" value="DBA00818.1"/>
    <property type="molecule type" value="Genomic_DNA"/>
</dbReference>
<gene>
    <name evidence="8" type="ORF">N0F65_004723</name>
</gene>
<dbReference type="SUPFAM" id="SSF52016">
    <property type="entry name" value="LeuD/IlvD-like"/>
    <property type="match status" value="1"/>
</dbReference>
<dbReference type="InterPro" id="IPR033940">
    <property type="entry name" value="IPMI_Swivel"/>
</dbReference>
<dbReference type="Gene3D" id="3.30.499.10">
    <property type="entry name" value="Aconitase, domain 3"/>
    <property type="match status" value="2"/>
</dbReference>
<feature type="domain" description="Aconitase/3-isopropylmalate dehydratase large subunit alpha/beta/alpha" evidence="6">
    <location>
        <begin position="134"/>
        <end position="351"/>
    </location>
</feature>
<dbReference type="SUPFAM" id="SSF53732">
    <property type="entry name" value="Aconitase iron-sulfur domain"/>
    <property type="match status" value="1"/>
</dbReference>
<sequence>ECANAPSGGSFASRPGTAQTDTKATAEATPEGLILQATMASPSTSTAPASASTSGKRRPMTLPEKILAHWAVGLSKPEVEPDQMICVKAQWTLACEITWKSMDKTYSDMGRPRIWRNDRFWLAVDHTVDPRVNHLPKQQMMIKASEDFAKEANLTNFQPPNTTILHTEFYRQRAQPGQIVVGADSHSCSTGGLGAFAIGLGAADVVMPLVTGETWIKVPETVKIEFVGNPPFGMGGKDVMLYTLGQLKCNTVAIGRCVEWGGNIAALSCDARFAIANMTAEFGGIAGVFPADERTAAYIANRESHNSDAIYFRADEDAHYADKFQINLENLEPQVALYPSPDNVKPVKELIGMKLDGCFIGACTTAEEDLVLGGLVLEACLKQGLTPVARGQRRVTPGIQKIIDKLRAHGLVDVYEKAGFTLGAPGCSYCLGIAADVAGENEVWLCRQNRNYRNRMGKGSIANLASAITVAASSFSMEVTDPTPFLQYIDVEKFHRVVPRAERLPITISEPSPELPVAGEESADTESDTGASTDSIPDQIKGRAQVFGDNIDTDAILPGEFLIENDVEKLGKVAFLYTNPDFRDKVAAGQNIVIAGHGFGCGSSREQAVTAMKGAGVQAIIARSFGYIFSRNYQNFSLIGIQLSDDRFYELAQENVDITINMKGRTIEVGGEVFRFNMSLFEERLLAGGGIMPLYKQFGNRLFRVAVQEPGKSSCGTGASNCDSKSESAPAAAAGAGADLSRVCFLERARDLVMEPMAEATSAPSRSAFCSAGPRCRALAFASDSPAMAASVVRLPSDWTRQPRFPTQSALLHARQEEKRVLSLALRTESPYFDRDFKHRETLFRDSFRKSGAFDMLPLSELERQEQELNRHPRARTTGAPTRSALFDQRATAKHIASLKFEPLEIERLKDIPKTPDLRGWWRLVDGYVEDPSQLIKESVRMQRAFRSQQIGAPDPAKERSAASVEDRKLLQEKKARLAPKVNHVIHAIPSDYQGQERVEQPRATDLVVRTSSMSENRTSFTEIPQLQVSPIRTGRNKKISKHNRRNIETLVSESANQRMLLDHIKTLSPHDRHTGSRDHLGGQEQDCRQHQV</sequence>
<dbReference type="Pfam" id="PF00694">
    <property type="entry name" value="Aconitase_C"/>
    <property type="match status" value="1"/>
</dbReference>
<keyword evidence="3" id="KW-0411">Iron-sulfur</keyword>
<feature type="region of interest" description="Disordered" evidence="5">
    <location>
        <begin position="509"/>
        <end position="537"/>
    </location>
</feature>
<dbReference type="PRINTS" id="PR00415">
    <property type="entry name" value="ACONITASE"/>
</dbReference>
<keyword evidence="1" id="KW-0479">Metal-binding</keyword>
<comment type="caution">
    <text evidence="8">The sequence shown here is derived from an EMBL/GenBank/DDBJ whole genome shotgun (WGS) entry which is preliminary data.</text>
</comment>
<dbReference type="GO" id="GO:0170038">
    <property type="term" value="P:proteinogenic amino acid biosynthetic process"/>
    <property type="evidence" value="ECO:0007669"/>
    <property type="project" value="UniProtKB-ARBA"/>
</dbReference>
<dbReference type="Gene3D" id="3.20.19.10">
    <property type="entry name" value="Aconitase, domain 4"/>
    <property type="match status" value="1"/>
</dbReference>
<protein>
    <recommendedName>
        <fullName evidence="10">Aconitase A/isopropylmalate dehydratase small subunit swivel domain-containing protein</fullName>
    </recommendedName>
</protein>
<dbReference type="InterPro" id="IPR015928">
    <property type="entry name" value="Aconitase/3IPM_dehydase_swvl"/>
</dbReference>
<organism evidence="8 9">
    <name type="scientific">Lagenidium giganteum</name>
    <dbReference type="NCBI Taxonomy" id="4803"/>
    <lineage>
        <taxon>Eukaryota</taxon>
        <taxon>Sar</taxon>
        <taxon>Stramenopiles</taxon>
        <taxon>Oomycota</taxon>
        <taxon>Peronosporomycetes</taxon>
        <taxon>Pythiales</taxon>
        <taxon>Pythiaceae</taxon>
    </lineage>
</organism>
<dbReference type="PANTHER" id="PTHR43822:SF2">
    <property type="entry name" value="HOMOACONITASE, MITOCHONDRIAL"/>
    <property type="match status" value="1"/>
</dbReference>
<dbReference type="GO" id="GO:0046872">
    <property type="term" value="F:metal ion binding"/>
    <property type="evidence" value="ECO:0007669"/>
    <property type="project" value="UniProtKB-KW"/>
</dbReference>
<dbReference type="InterPro" id="IPR001030">
    <property type="entry name" value="Acoase/IPM_deHydtase_lsu_aba"/>
</dbReference>
<proteinExistence type="predicted"/>
<dbReference type="InterPro" id="IPR011827">
    <property type="entry name" value="LeuD_type2/HacB/DmdB"/>
</dbReference>
<evidence type="ECO:0000256" key="5">
    <source>
        <dbReference type="SAM" id="MobiDB-lite"/>
    </source>
</evidence>
<keyword evidence="2" id="KW-0408">Iron</keyword>
<dbReference type="GO" id="GO:0016836">
    <property type="term" value="F:hydro-lyase activity"/>
    <property type="evidence" value="ECO:0007669"/>
    <property type="project" value="InterPro"/>
</dbReference>
<evidence type="ECO:0000256" key="4">
    <source>
        <dbReference type="ARBA" id="ARBA00023239"/>
    </source>
</evidence>
<dbReference type="InterPro" id="IPR015931">
    <property type="entry name" value="Acnase/IPM_dHydase_lsu_aba_1/3"/>
</dbReference>
<dbReference type="InterPro" id="IPR050067">
    <property type="entry name" value="IPM_dehydratase_rel_enz"/>
</dbReference>
<dbReference type="AlphaFoldDB" id="A0AAV2Z1H4"/>
<dbReference type="NCBIfam" id="TIGR02087">
    <property type="entry name" value="LEUD_arch"/>
    <property type="match status" value="1"/>
</dbReference>
<evidence type="ECO:0000256" key="2">
    <source>
        <dbReference type="ARBA" id="ARBA00023004"/>
    </source>
</evidence>
<reference evidence="8" key="2">
    <citation type="journal article" date="2023" name="Microbiol Resour">
        <title>Decontamination and Annotation of the Draft Genome Sequence of the Oomycete Lagenidium giganteum ARSEF 373.</title>
        <authorList>
            <person name="Morgan W.R."/>
            <person name="Tartar A."/>
        </authorList>
    </citation>
    <scope>NUCLEOTIDE SEQUENCE</scope>
    <source>
        <strain evidence="8">ARSEF 373</strain>
    </source>
</reference>
<dbReference type="InterPro" id="IPR000573">
    <property type="entry name" value="AconitaseA/IPMdHydase_ssu_swvl"/>
</dbReference>
<feature type="non-terminal residue" evidence="8">
    <location>
        <position position="1"/>
    </location>
</feature>
<keyword evidence="4" id="KW-0456">Lyase</keyword>
<name>A0AAV2Z1H4_9STRA</name>
<feature type="domain" description="Aconitase A/isopropylmalate dehydratase small subunit swivel" evidence="7">
    <location>
        <begin position="585"/>
        <end position="644"/>
    </location>
</feature>
<feature type="domain" description="Aconitase/3-isopropylmalate dehydratase large subunit alpha/beta/alpha" evidence="6">
    <location>
        <begin position="352"/>
        <end position="475"/>
    </location>
</feature>
<feature type="compositionally biased region" description="Low complexity" evidence="5">
    <location>
        <begin position="37"/>
        <end position="54"/>
    </location>
</feature>
<evidence type="ECO:0008006" key="10">
    <source>
        <dbReference type="Google" id="ProtNLM"/>
    </source>
</evidence>
<dbReference type="PANTHER" id="PTHR43822">
    <property type="entry name" value="HOMOACONITASE, MITOCHONDRIAL-RELATED"/>
    <property type="match status" value="1"/>
</dbReference>
<evidence type="ECO:0000259" key="7">
    <source>
        <dbReference type="Pfam" id="PF00694"/>
    </source>
</evidence>
<dbReference type="GO" id="GO:0170034">
    <property type="term" value="P:L-amino acid biosynthetic process"/>
    <property type="evidence" value="ECO:0007669"/>
    <property type="project" value="UniProtKB-ARBA"/>
</dbReference>
<feature type="region of interest" description="Disordered" evidence="5">
    <location>
        <begin position="1068"/>
        <end position="1093"/>
    </location>
</feature>
<reference evidence="8" key="1">
    <citation type="submission" date="2022-11" db="EMBL/GenBank/DDBJ databases">
        <authorList>
            <person name="Morgan W.R."/>
            <person name="Tartar A."/>
        </authorList>
    </citation>
    <scope>NUCLEOTIDE SEQUENCE</scope>
    <source>
        <strain evidence="8">ARSEF 373</strain>
    </source>
</reference>
<dbReference type="GO" id="GO:0051536">
    <property type="term" value="F:iron-sulfur cluster binding"/>
    <property type="evidence" value="ECO:0007669"/>
    <property type="project" value="UniProtKB-KW"/>
</dbReference>
<evidence type="ECO:0000256" key="1">
    <source>
        <dbReference type="ARBA" id="ARBA00022723"/>
    </source>
</evidence>
<evidence type="ECO:0000313" key="9">
    <source>
        <dbReference type="Proteomes" id="UP001146120"/>
    </source>
</evidence>